<keyword evidence="3" id="KW-0274">FAD</keyword>
<dbReference type="Pfam" id="PF00111">
    <property type="entry name" value="Fer2"/>
    <property type="match status" value="1"/>
</dbReference>
<evidence type="ECO:0000256" key="4">
    <source>
        <dbReference type="ARBA" id="ARBA00023004"/>
    </source>
</evidence>
<protein>
    <submittedName>
        <fullName evidence="7">Oxidoreductase</fullName>
    </submittedName>
</protein>
<dbReference type="GO" id="GO:0016491">
    <property type="term" value="F:oxidoreductase activity"/>
    <property type="evidence" value="ECO:0007669"/>
    <property type="project" value="InterPro"/>
</dbReference>
<reference evidence="7 8" key="1">
    <citation type="submission" date="2017-09" db="EMBL/GenBank/DDBJ databases">
        <title>Depth-based differentiation of microbial function through sediment-hosted aquifers and enrichment of novel symbionts in the deep terrestrial subsurface.</title>
        <authorList>
            <person name="Probst A.J."/>
            <person name="Ladd B."/>
            <person name="Jarett J.K."/>
            <person name="Geller-Mcgrath D.E."/>
            <person name="Sieber C.M."/>
            <person name="Emerson J.B."/>
            <person name="Anantharaman K."/>
            <person name="Thomas B.C."/>
            <person name="Malmstrom R."/>
            <person name="Stieglmeier M."/>
            <person name="Klingl A."/>
            <person name="Woyke T."/>
            <person name="Ryan C.M."/>
            <person name="Banfield J.F."/>
        </authorList>
    </citation>
    <scope>NUCLEOTIDE SEQUENCE [LARGE SCALE GENOMIC DNA]</scope>
    <source>
        <strain evidence="7">CG11_big_fil_rev_8_21_14_0_20_42_13</strain>
    </source>
</reference>
<dbReference type="Proteomes" id="UP000229641">
    <property type="component" value="Unassembled WGS sequence"/>
</dbReference>
<evidence type="ECO:0000256" key="1">
    <source>
        <dbReference type="ARBA" id="ARBA00022448"/>
    </source>
</evidence>
<keyword evidence="1" id="KW-0813">Transport</keyword>
<dbReference type="AlphaFoldDB" id="A0A2H0LYG7"/>
<dbReference type="PRINTS" id="PR00371">
    <property type="entry name" value="FPNCR"/>
</dbReference>
<organism evidence="7 8">
    <name type="scientific">Candidatus Ghiorseimicrobium undicola</name>
    <dbReference type="NCBI Taxonomy" id="1974746"/>
    <lineage>
        <taxon>Bacteria</taxon>
        <taxon>Pseudomonadati</taxon>
        <taxon>Candidatus Omnitrophota</taxon>
        <taxon>Candidatus Ghiorseimicrobium</taxon>
    </lineage>
</organism>
<evidence type="ECO:0000259" key="5">
    <source>
        <dbReference type="PROSITE" id="PS51085"/>
    </source>
</evidence>
<name>A0A2H0LYG7_9BACT</name>
<dbReference type="InterPro" id="IPR012675">
    <property type="entry name" value="Beta-grasp_dom_sf"/>
</dbReference>
<dbReference type="InterPro" id="IPR001709">
    <property type="entry name" value="Flavoprot_Pyr_Nucl_cyt_Rdtase"/>
</dbReference>
<dbReference type="InterPro" id="IPR001433">
    <property type="entry name" value="OxRdtase_FAD/NAD-bd"/>
</dbReference>
<dbReference type="Gene3D" id="2.40.30.10">
    <property type="entry name" value="Translation factors"/>
    <property type="match status" value="1"/>
</dbReference>
<dbReference type="PROSITE" id="PS51384">
    <property type="entry name" value="FAD_FR"/>
    <property type="match status" value="1"/>
</dbReference>
<accession>A0A2H0LYG7</accession>
<evidence type="ECO:0000313" key="7">
    <source>
        <dbReference type="EMBL" id="PIQ89427.1"/>
    </source>
</evidence>
<comment type="caution">
    <text evidence="7">The sequence shown here is derived from an EMBL/GenBank/DDBJ whole genome shotgun (WGS) entry which is preliminary data.</text>
</comment>
<dbReference type="InterPro" id="IPR017927">
    <property type="entry name" value="FAD-bd_FR_type"/>
</dbReference>
<keyword evidence="4" id="KW-0408">Iron</keyword>
<evidence type="ECO:0000256" key="3">
    <source>
        <dbReference type="ARBA" id="ARBA00022827"/>
    </source>
</evidence>
<dbReference type="SUPFAM" id="SSF52343">
    <property type="entry name" value="Ferredoxin reductase-like, C-terminal NADP-linked domain"/>
    <property type="match status" value="1"/>
</dbReference>
<sequence length="351" mass="39009">MNSILFAITVILIIAERLLVFYGECSITINKEKILAVEGGDTLLNYFAANKIFIPSACGGKATCGYCKIEVLSGGGHILPTEEIFIGRKERQSGIRLACQVKVRNDIEVLISEDLLNAREYKATIYAMEDLTHDIKRVAIKLDEPSRIEFKPGQYVQFKVPGTDEFRAYSIASAPSSANLIELLVRFVPGGLCSGYIHEVLDTNDKINITGPFGDFYLREDSDRGIICIAGGCGMAPIRSILLHLKEKGMPRRLTYFFGARKKADLFYTEELFALSRQFPNFRYVPALSEPDPQDSWTGETGLITHAVEKFIEPGAYAEAYLCGPPPMIDAAVKVLGNKGIAEIFIYYDKF</sequence>
<evidence type="ECO:0000313" key="8">
    <source>
        <dbReference type="Proteomes" id="UP000229641"/>
    </source>
</evidence>
<evidence type="ECO:0000259" key="6">
    <source>
        <dbReference type="PROSITE" id="PS51384"/>
    </source>
</evidence>
<dbReference type="Gene3D" id="3.10.20.30">
    <property type="match status" value="1"/>
</dbReference>
<dbReference type="SUPFAM" id="SSF54292">
    <property type="entry name" value="2Fe-2S ferredoxin-like"/>
    <property type="match status" value="1"/>
</dbReference>
<dbReference type="Pfam" id="PF00175">
    <property type="entry name" value="NAD_binding_1"/>
    <property type="match status" value="1"/>
</dbReference>
<dbReference type="PROSITE" id="PS51085">
    <property type="entry name" value="2FE2S_FER_2"/>
    <property type="match status" value="1"/>
</dbReference>
<feature type="domain" description="2Fe-2S ferredoxin-type" evidence="5">
    <location>
        <begin position="25"/>
        <end position="115"/>
    </location>
</feature>
<dbReference type="CDD" id="cd00207">
    <property type="entry name" value="fer2"/>
    <property type="match status" value="1"/>
</dbReference>
<dbReference type="Pfam" id="PF00970">
    <property type="entry name" value="FAD_binding_6"/>
    <property type="match status" value="1"/>
</dbReference>
<dbReference type="PRINTS" id="PR00410">
    <property type="entry name" value="PHEHYDRXLASE"/>
</dbReference>
<dbReference type="SUPFAM" id="SSF63380">
    <property type="entry name" value="Riboflavin synthase domain-like"/>
    <property type="match status" value="1"/>
</dbReference>
<dbReference type="InterPro" id="IPR017938">
    <property type="entry name" value="Riboflavin_synthase-like_b-brl"/>
</dbReference>
<dbReference type="PANTHER" id="PTHR43644:SF1">
    <property type="entry name" value="NAD(P)H-FLAVIN REDUCTASE"/>
    <property type="match status" value="1"/>
</dbReference>
<dbReference type="EMBL" id="PCWA01000041">
    <property type="protein sequence ID" value="PIQ89427.1"/>
    <property type="molecule type" value="Genomic_DNA"/>
</dbReference>
<dbReference type="GO" id="GO:0051536">
    <property type="term" value="F:iron-sulfur cluster binding"/>
    <property type="evidence" value="ECO:0007669"/>
    <property type="project" value="InterPro"/>
</dbReference>
<dbReference type="PANTHER" id="PTHR43644">
    <property type="entry name" value="NA(+)-TRANSLOCATING NADH-QUINONE REDUCTASE SUBUNIT"/>
    <property type="match status" value="1"/>
</dbReference>
<evidence type="ECO:0000256" key="2">
    <source>
        <dbReference type="ARBA" id="ARBA00022630"/>
    </source>
</evidence>
<dbReference type="InterPro" id="IPR008333">
    <property type="entry name" value="Cbr1-like_FAD-bd_dom"/>
</dbReference>
<gene>
    <name evidence="7" type="ORF">COV72_03065</name>
</gene>
<keyword evidence="2" id="KW-0285">Flavoprotein</keyword>
<dbReference type="InterPro" id="IPR036010">
    <property type="entry name" value="2Fe-2S_ferredoxin-like_sf"/>
</dbReference>
<dbReference type="Gene3D" id="3.40.50.80">
    <property type="entry name" value="Nucleotide-binding domain of ferredoxin-NADP reductase (FNR) module"/>
    <property type="match status" value="1"/>
</dbReference>
<dbReference type="InterPro" id="IPR039261">
    <property type="entry name" value="FNR_nucleotide-bd"/>
</dbReference>
<dbReference type="InterPro" id="IPR001041">
    <property type="entry name" value="2Fe-2S_ferredoxin-type"/>
</dbReference>
<proteinExistence type="predicted"/>
<feature type="domain" description="FAD-binding FR-type" evidence="6">
    <location>
        <begin position="118"/>
        <end position="219"/>
    </location>
</feature>